<accession>E5YBH6</accession>
<protein>
    <recommendedName>
        <fullName evidence="3">Transglycosylase SLT domain-containing protein</fullName>
    </recommendedName>
</protein>
<keyword evidence="5" id="KW-1185">Reference proteome</keyword>
<dbReference type="InterPro" id="IPR023346">
    <property type="entry name" value="Lysozyme-like_dom_sf"/>
</dbReference>
<dbReference type="OrthoDB" id="9781970at2"/>
<dbReference type="PANTHER" id="PTHR37423">
    <property type="entry name" value="SOLUBLE LYTIC MUREIN TRANSGLYCOSYLASE-RELATED"/>
    <property type="match status" value="1"/>
</dbReference>
<dbReference type="STRING" id="563192.HMPREF0179_03549"/>
<feature type="domain" description="Transglycosylase SLT" evidence="3">
    <location>
        <begin position="133"/>
        <end position="239"/>
    </location>
</feature>
<gene>
    <name evidence="4" type="ORF">HMPREF0179_03549</name>
</gene>
<evidence type="ECO:0000256" key="1">
    <source>
        <dbReference type="ARBA" id="ARBA00007734"/>
    </source>
</evidence>
<comment type="caution">
    <text evidence="4">The sequence shown here is derived from an EMBL/GenBank/DDBJ whole genome shotgun (WGS) entry which is preliminary data.</text>
</comment>
<evidence type="ECO:0000313" key="4">
    <source>
        <dbReference type="EMBL" id="EFV42628.2"/>
    </source>
</evidence>
<dbReference type="PANTHER" id="PTHR37423:SF2">
    <property type="entry name" value="MEMBRANE-BOUND LYTIC MUREIN TRANSGLYCOSYLASE C"/>
    <property type="match status" value="1"/>
</dbReference>
<dbReference type="Proteomes" id="UP000006034">
    <property type="component" value="Unassembled WGS sequence"/>
</dbReference>
<name>E5YBH6_BILW3</name>
<reference evidence="4 5" key="2">
    <citation type="submission" date="2013-04" db="EMBL/GenBank/DDBJ databases">
        <title>The Genome Sequence of Bilophila wadsworthia 3_1_6.</title>
        <authorList>
            <consortium name="The Broad Institute Genomics Platform"/>
            <person name="Earl A."/>
            <person name="Ward D."/>
            <person name="Feldgarden M."/>
            <person name="Gevers D."/>
            <person name="Sibley C."/>
            <person name="Strauss J."/>
            <person name="Allen-Vercoe E."/>
            <person name="Walker B."/>
            <person name="Young S."/>
            <person name="Zeng Q."/>
            <person name="Gargeya S."/>
            <person name="Fitzgerald M."/>
            <person name="Haas B."/>
            <person name="Abouelleil A."/>
            <person name="Allen A.W."/>
            <person name="Alvarado L."/>
            <person name="Arachchi H.M."/>
            <person name="Berlin A.M."/>
            <person name="Chapman S.B."/>
            <person name="Gainer-Dewar J."/>
            <person name="Goldberg J."/>
            <person name="Griggs A."/>
            <person name="Gujja S."/>
            <person name="Hansen M."/>
            <person name="Howarth C."/>
            <person name="Imamovic A."/>
            <person name="Ireland A."/>
            <person name="Larimer J."/>
            <person name="McCowan C."/>
            <person name="Murphy C."/>
            <person name="Pearson M."/>
            <person name="Poon T.W."/>
            <person name="Priest M."/>
            <person name="Roberts A."/>
            <person name="Saif S."/>
            <person name="Shea T."/>
            <person name="Sisk P."/>
            <person name="Sykes S."/>
            <person name="Wortman J."/>
            <person name="Nusbaum C."/>
            <person name="Birren B."/>
        </authorList>
    </citation>
    <scope>NUCLEOTIDE SEQUENCE [LARGE SCALE GENOMIC DNA]</scope>
    <source>
        <strain evidence="4 5">3_1_6</strain>
    </source>
</reference>
<comment type="similarity">
    <text evidence="1">Belongs to the transglycosylase Slt family.</text>
</comment>
<dbReference type="InterPro" id="IPR008258">
    <property type="entry name" value="Transglycosylase_SLT_dom_1"/>
</dbReference>
<dbReference type="CDD" id="cd00254">
    <property type="entry name" value="LT-like"/>
    <property type="match status" value="1"/>
</dbReference>
<dbReference type="eggNOG" id="COG0741">
    <property type="taxonomic scope" value="Bacteria"/>
</dbReference>
<evidence type="ECO:0000313" key="5">
    <source>
        <dbReference type="Proteomes" id="UP000006034"/>
    </source>
</evidence>
<dbReference type="AlphaFoldDB" id="E5YBH6"/>
<reference evidence="4 5" key="1">
    <citation type="submission" date="2010-10" db="EMBL/GenBank/DDBJ databases">
        <authorList>
            <consortium name="The Broad Institute Genome Sequencing Platform"/>
            <person name="Ward D."/>
            <person name="Earl A."/>
            <person name="Feldgarden M."/>
            <person name="Young S.K."/>
            <person name="Gargeya S."/>
            <person name="Zeng Q."/>
            <person name="Alvarado L."/>
            <person name="Berlin A."/>
            <person name="Bochicchio J."/>
            <person name="Chapman S.B."/>
            <person name="Chen Z."/>
            <person name="Freedman E."/>
            <person name="Gellesch M."/>
            <person name="Goldberg J."/>
            <person name="Griggs A."/>
            <person name="Gujja S."/>
            <person name="Heilman E."/>
            <person name="Heiman D."/>
            <person name="Howarth C."/>
            <person name="Mehta T."/>
            <person name="Neiman D."/>
            <person name="Pearson M."/>
            <person name="Roberts A."/>
            <person name="Saif S."/>
            <person name="Shea T."/>
            <person name="Shenoy N."/>
            <person name="Sisk P."/>
            <person name="Stolte C."/>
            <person name="Sykes S."/>
            <person name="White J."/>
            <person name="Yandava C."/>
            <person name="Allen-Vercoe E."/>
            <person name="Sibley C."/>
            <person name="Ambrose C.E."/>
            <person name="Strauss J."/>
            <person name="Daigneault M."/>
            <person name="Haas B."/>
            <person name="Nusbaum C."/>
            <person name="Birren B."/>
        </authorList>
    </citation>
    <scope>NUCLEOTIDE SEQUENCE [LARGE SCALE GENOMIC DNA]</scope>
    <source>
        <strain evidence="4 5">3_1_6</strain>
    </source>
</reference>
<dbReference type="Pfam" id="PF01464">
    <property type="entry name" value="SLT"/>
    <property type="match status" value="1"/>
</dbReference>
<evidence type="ECO:0000256" key="2">
    <source>
        <dbReference type="SAM" id="MobiDB-lite"/>
    </source>
</evidence>
<dbReference type="Gene3D" id="1.10.530.10">
    <property type="match status" value="1"/>
</dbReference>
<feature type="region of interest" description="Disordered" evidence="2">
    <location>
        <begin position="59"/>
        <end position="79"/>
    </location>
</feature>
<organism evidence="4 5">
    <name type="scientific">Bilophila wadsworthia (strain 3_1_6)</name>
    <dbReference type="NCBI Taxonomy" id="563192"/>
    <lineage>
        <taxon>Bacteria</taxon>
        <taxon>Pseudomonadati</taxon>
        <taxon>Thermodesulfobacteriota</taxon>
        <taxon>Desulfovibrionia</taxon>
        <taxon>Desulfovibrionales</taxon>
        <taxon>Desulfovibrionaceae</taxon>
        <taxon>Bilophila</taxon>
    </lineage>
</organism>
<dbReference type="SUPFAM" id="SSF53955">
    <property type="entry name" value="Lysozyme-like"/>
    <property type="match status" value="1"/>
</dbReference>
<dbReference type="EMBL" id="ADCP02000001">
    <property type="protein sequence ID" value="EFV42628.2"/>
    <property type="molecule type" value="Genomic_DNA"/>
</dbReference>
<sequence>MEMMVAQAVPKDERPRLSWLGLPVWAGLILVCCLLCATGVRAAGPSKLKVVVRPPIKKTLPQRPHAARPDAPSAQPADPLPAESVAIYRHVGEDGTVFLTNRPDGDGRYQFFGRFSAERLMRAVGPDGVARLAERYAGQHGVAPRLVMAIIKVESGFDAKAVSSAGASGLMQLMPGTQRHLGVRDAFNPDENVEGGVRYFRSMLDRYGGNISLALAAYNAGPANVDKYGGIPPFEETRNYVRKVLALYATP</sequence>
<dbReference type="HOGENOM" id="CLU_1212888_0_0_7"/>
<evidence type="ECO:0000259" key="3">
    <source>
        <dbReference type="Pfam" id="PF01464"/>
    </source>
</evidence>
<proteinExistence type="inferred from homology"/>